<reference evidence="1 3" key="2">
    <citation type="journal article" date="2013" name="Nature">
        <title>Insights into bilaterian evolution from three spiralian genomes.</title>
        <authorList>
            <person name="Simakov O."/>
            <person name="Marletaz F."/>
            <person name="Cho S.J."/>
            <person name="Edsinger-Gonzales E."/>
            <person name="Havlak P."/>
            <person name="Hellsten U."/>
            <person name="Kuo D.H."/>
            <person name="Larsson T."/>
            <person name="Lv J."/>
            <person name="Arendt D."/>
            <person name="Savage R."/>
            <person name="Osoegawa K."/>
            <person name="de Jong P."/>
            <person name="Grimwood J."/>
            <person name="Chapman J.A."/>
            <person name="Shapiro H."/>
            <person name="Aerts A."/>
            <person name="Otillar R.P."/>
            <person name="Terry A.Y."/>
            <person name="Boore J.L."/>
            <person name="Grigoriev I.V."/>
            <person name="Lindberg D.R."/>
            <person name="Seaver E.C."/>
            <person name="Weisblat D.A."/>
            <person name="Putnam N.H."/>
            <person name="Rokhsar D.S."/>
        </authorList>
    </citation>
    <scope>NUCLEOTIDE SEQUENCE</scope>
</reference>
<proteinExistence type="predicted"/>
<name>T1EMY5_HELRO</name>
<reference evidence="2" key="3">
    <citation type="submission" date="2015-06" db="UniProtKB">
        <authorList>
            <consortium name="EnsemblMetazoa"/>
        </authorList>
    </citation>
    <scope>IDENTIFICATION</scope>
</reference>
<evidence type="ECO:0000313" key="1">
    <source>
        <dbReference type="EMBL" id="ESO12128.1"/>
    </source>
</evidence>
<evidence type="ECO:0000313" key="2">
    <source>
        <dbReference type="EnsemblMetazoa" id="HelroP158568"/>
    </source>
</evidence>
<accession>T1EMY5</accession>
<keyword evidence="3" id="KW-1185">Reference proteome</keyword>
<dbReference type="GeneID" id="20197935"/>
<sequence length="140" mass="16140">MSMEYAQKRFPKAFGYRKIYTAGVRSLKSLRSRTSNAPSLCRDSVVAQYVKMQNPQKEKYVSVRLGSWNKRGGKNEFWDELNKIMTRTPEKGMVILGGDLNGHELGKVKSTVDFILAKRYSHRCFKNDRTFCNEACVKKC</sequence>
<evidence type="ECO:0008006" key="4">
    <source>
        <dbReference type="Google" id="ProtNLM"/>
    </source>
</evidence>
<evidence type="ECO:0000313" key="3">
    <source>
        <dbReference type="Proteomes" id="UP000015101"/>
    </source>
</evidence>
<dbReference type="Proteomes" id="UP000015101">
    <property type="component" value="Unassembled WGS sequence"/>
</dbReference>
<dbReference type="HOGENOM" id="CLU_1837239_0_0_1"/>
<organism evidence="2 3">
    <name type="scientific">Helobdella robusta</name>
    <name type="common">Californian leech</name>
    <dbReference type="NCBI Taxonomy" id="6412"/>
    <lineage>
        <taxon>Eukaryota</taxon>
        <taxon>Metazoa</taxon>
        <taxon>Spiralia</taxon>
        <taxon>Lophotrochozoa</taxon>
        <taxon>Annelida</taxon>
        <taxon>Clitellata</taxon>
        <taxon>Hirudinea</taxon>
        <taxon>Rhynchobdellida</taxon>
        <taxon>Glossiphoniidae</taxon>
        <taxon>Helobdella</taxon>
    </lineage>
</organism>
<gene>
    <name evidence="2" type="primary">20197935</name>
    <name evidence="1" type="ORF">HELRODRAFT_158568</name>
</gene>
<dbReference type="AlphaFoldDB" id="T1EMY5"/>
<dbReference type="InParanoid" id="T1EMY5"/>
<dbReference type="EnsemblMetazoa" id="HelroT158568">
    <property type="protein sequence ID" value="HelroP158568"/>
    <property type="gene ID" value="HelroG158568"/>
</dbReference>
<dbReference type="RefSeq" id="XP_009008848.1">
    <property type="nucleotide sequence ID" value="XM_009010600.1"/>
</dbReference>
<reference evidence="3" key="1">
    <citation type="submission" date="2012-12" db="EMBL/GenBank/DDBJ databases">
        <authorList>
            <person name="Hellsten U."/>
            <person name="Grimwood J."/>
            <person name="Chapman J.A."/>
            <person name="Shapiro H."/>
            <person name="Aerts A."/>
            <person name="Otillar R.P."/>
            <person name="Terry A.Y."/>
            <person name="Boore J.L."/>
            <person name="Simakov O."/>
            <person name="Marletaz F."/>
            <person name="Cho S.-J."/>
            <person name="Edsinger-Gonzales E."/>
            <person name="Havlak P."/>
            <person name="Kuo D.-H."/>
            <person name="Larsson T."/>
            <person name="Lv J."/>
            <person name="Arendt D."/>
            <person name="Savage R."/>
            <person name="Osoegawa K."/>
            <person name="de Jong P."/>
            <person name="Lindberg D.R."/>
            <person name="Seaver E.C."/>
            <person name="Weisblat D.A."/>
            <person name="Putnam N.H."/>
            <person name="Grigoriev I.V."/>
            <person name="Rokhsar D.S."/>
        </authorList>
    </citation>
    <scope>NUCLEOTIDE SEQUENCE</scope>
</reference>
<dbReference type="EMBL" id="AMQM01000078">
    <property type="status" value="NOT_ANNOTATED_CDS"/>
    <property type="molecule type" value="Genomic_DNA"/>
</dbReference>
<protein>
    <recommendedName>
        <fullName evidence="4">Endonuclease/exonuclease/phosphatase domain-containing protein</fullName>
    </recommendedName>
</protein>
<dbReference type="KEGG" id="hro:HELRODRAFT_158568"/>
<dbReference type="CTD" id="20197935"/>
<dbReference type="EMBL" id="KB095811">
    <property type="protein sequence ID" value="ESO12128.1"/>
    <property type="molecule type" value="Genomic_DNA"/>
</dbReference>